<evidence type="ECO:0000313" key="8">
    <source>
        <dbReference type="Proteomes" id="UP000249390"/>
    </source>
</evidence>
<sequence length="286" mass="32353">MTSSLRNFFCKNAIQLHLRLNLIHSLQKSSSICFSKYKRNSASLTEKCILESPLNAEDSKAYILSSKDVVGVGKHNHVNRTSRRELEEENGGDLGVESSELLEENEKGMLDNLIDRASKQDLERVAIELLAARSLTAVELMKKLQGKKFPNCSIGSVITDLCARGLLNDGLYAETFTRSRWSSSCWGPRRIKQALISKGVNEMHADRAIKLVFKDGDIGEEQEPGSGMSKPSMDHLLVQASKQWLRSREMLKETRKSRIIRWLQYRGFNWSIINFVLKKLDSGHPS</sequence>
<dbReference type="PANTHER" id="PTHR33602:SF1">
    <property type="entry name" value="REGULATORY PROTEIN RECX FAMILY PROTEIN"/>
    <property type="match status" value="1"/>
</dbReference>
<evidence type="ECO:0000256" key="4">
    <source>
        <dbReference type="ARBA" id="ARBA00022490"/>
    </source>
</evidence>
<keyword evidence="8" id="KW-1185">Reference proteome</keyword>
<dbReference type="HAMAP" id="MF_01114">
    <property type="entry name" value="RecX"/>
    <property type="match status" value="1"/>
</dbReference>
<dbReference type="GO" id="GO:0005737">
    <property type="term" value="C:cytoplasm"/>
    <property type="evidence" value="ECO:0007669"/>
    <property type="project" value="UniProtKB-SubCell"/>
</dbReference>
<dbReference type="InterPro" id="IPR053924">
    <property type="entry name" value="RecX_HTH_2nd"/>
</dbReference>
<comment type="subcellular location">
    <subcellularLocation>
        <location evidence="1">Cytoplasm</location>
    </subcellularLocation>
</comment>
<dbReference type="InterPro" id="IPR036388">
    <property type="entry name" value="WH-like_DNA-bd_sf"/>
</dbReference>
<dbReference type="Pfam" id="PF21981">
    <property type="entry name" value="RecX_HTH3"/>
    <property type="match status" value="1"/>
</dbReference>
<dbReference type="AlphaFoldDB" id="A0A328DWN1"/>
<evidence type="ECO:0000259" key="5">
    <source>
        <dbReference type="Pfam" id="PF02631"/>
    </source>
</evidence>
<keyword evidence="4" id="KW-0963">Cytoplasm</keyword>
<accession>A0A328DWN1</accession>
<dbReference type="InterPro" id="IPR053925">
    <property type="entry name" value="RecX_HTH_3rd"/>
</dbReference>
<gene>
    <name evidence="7" type="ORF">DM860_007818</name>
</gene>
<dbReference type="EMBL" id="NQVE01000067">
    <property type="protein sequence ID" value="RAL50144.1"/>
    <property type="molecule type" value="Genomic_DNA"/>
</dbReference>
<protein>
    <recommendedName>
        <fullName evidence="3">Regulatory protein RecX</fullName>
    </recommendedName>
</protein>
<organism evidence="7 8">
    <name type="scientific">Cuscuta australis</name>
    <dbReference type="NCBI Taxonomy" id="267555"/>
    <lineage>
        <taxon>Eukaryota</taxon>
        <taxon>Viridiplantae</taxon>
        <taxon>Streptophyta</taxon>
        <taxon>Embryophyta</taxon>
        <taxon>Tracheophyta</taxon>
        <taxon>Spermatophyta</taxon>
        <taxon>Magnoliopsida</taxon>
        <taxon>eudicotyledons</taxon>
        <taxon>Gunneridae</taxon>
        <taxon>Pentapetalae</taxon>
        <taxon>asterids</taxon>
        <taxon>lamiids</taxon>
        <taxon>Solanales</taxon>
        <taxon>Convolvulaceae</taxon>
        <taxon>Cuscuteae</taxon>
        <taxon>Cuscuta</taxon>
        <taxon>Cuscuta subgen. Grammica</taxon>
        <taxon>Cuscuta sect. Cleistogrammica</taxon>
    </lineage>
</organism>
<evidence type="ECO:0000256" key="3">
    <source>
        <dbReference type="ARBA" id="ARBA00018111"/>
    </source>
</evidence>
<reference evidence="7 8" key="1">
    <citation type="submission" date="2018-06" db="EMBL/GenBank/DDBJ databases">
        <title>The Genome of Cuscuta australis (Dodder) Provides Insight into the Evolution of Plant Parasitism.</title>
        <authorList>
            <person name="Liu H."/>
        </authorList>
    </citation>
    <scope>NUCLEOTIDE SEQUENCE [LARGE SCALE GENOMIC DNA]</scope>
    <source>
        <strain evidence="8">cv. Yunnan</strain>
        <tissue evidence="7">Vines</tissue>
    </source>
</reference>
<dbReference type="Proteomes" id="UP000249390">
    <property type="component" value="Unassembled WGS sequence"/>
</dbReference>
<dbReference type="PANTHER" id="PTHR33602">
    <property type="entry name" value="REGULATORY PROTEIN RECX FAMILY PROTEIN"/>
    <property type="match status" value="1"/>
</dbReference>
<feature type="domain" description="RecX second three-helical" evidence="5">
    <location>
        <begin position="168"/>
        <end position="208"/>
    </location>
</feature>
<comment type="caution">
    <text evidence="7">The sequence shown here is derived from an EMBL/GenBank/DDBJ whole genome shotgun (WGS) entry which is preliminary data.</text>
</comment>
<name>A0A328DWN1_9ASTE</name>
<evidence type="ECO:0000259" key="6">
    <source>
        <dbReference type="Pfam" id="PF21981"/>
    </source>
</evidence>
<evidence type="ECO:0000313" key="7">
    <source>
        <dbReference type="EMBL" id="RAL50144.1"/>
    </source>
</evidence>
<dbReference type="InterPro" id="IPR003783">
    <property type="entry name" value="Regulatory_RecX"/>
</dbReference>
<dbReference type="GO" id="GO:0006282">
    <property type="term" value="P:regulation of DNA repair"/>
    <property type="evidence" value="ECO:0007669"/>
    <property type="project" value="InterPro"/>
</dbReference>
<evidence type="ECO:0000256" key="2">
    <source>
        <dbReference type="ARBA" id="ARBA00009695"/>
    </source>
</evidence>
<dbReference type="Pfam" id="PF02631">
    <property type="entry name" value="RecX_HTH2"/>
    <property type="match status" value="1"/>
</dbReference>
<dbReference type="Gene3D" id="1.10.10.10">
    <property type="entry name" value="Winged helix-like DNA-binding domain superfamily/Winged helix DNA-binding domain"/>
    <property type="match status" value="2"/>
</dbReference>
<feature type="domain" description="RecX third three-helical" evidence="6">
    <location>
        <begin position="234"/>
        <end position="277"/>
    </location>
</feature>
<comment type="similarity">
    <text evidence="2">Belongs to the RecX family.</text>
</comment>
<evidence type="ECO:0000256" key="1">
    <source>
        <dbReference type="ARBA" id="ARBA00004496"/>
    </source>
</evidence>
<proteinExistence type="inferred from homology"/>